<proteinExistence type="predicted"/>
<keyword evidence="1" id="KW-0614">Plasmid</keyword>
<accession>A0ABU3V5S2</accession>
<geneLocation type="plasmid" evidence="1">
    <name>unnamed1</name>
</geneLocation>
<dbReference type="EMBL" id="JARAKF010000003">
    <property type="protein sequence ID" value="MDU9001523.1"/>
    <property type="molecule type" value="Genomic_DNA"/>
</dbReference>
<reference evidence="1 2" key="1">
    <citation type="submission" date="2023-02" db="EMBL/GenBank/DDBJ databases">
        <authorList>
            <person name="Maleckis M."/>
        </authorList>
    </citation>
    <scope>NUCLEOTIDE SEQUENCE [LARGE SCALE GENOMIC DNA]</scope>
    <source>
        <strain evidence="1 2">P8-A2</strain>
        <plasmid evidence="1">unnamed1</plasmid>
    </source>
</reference>
<dbReference type="Proteomes" id="UP001257627">
    <property type="component" value="Unassembled WGS sequence"/>
</dbReference>
<organism evidence="1 2">
    <name type="scientific">Streptomyces mirabilis</name>
    <dbReference type="NCBI Taxonomy" id="68239"/>
    <lineage>
        <taxon>Bacteria</taxon>
        <taxon>Bacillati</taxon>
        <taxon>Actinomycetota</taxon>
        <taxon>Actinomycetes</taxon>
        <taxon>Kitasatosporales</taxon>
        <taxon>Streptomycetaceae</taxon>
        <taxon>Streptomyces</taxon>
    </lineage>
</organism>
<evidence type="ECO:0000313" key="2">
    <source>
        <dbReference type="Proteomes" id="UP001257627"/>
    </source>
</evidence>
<dbReference type="RefSeq" id="WP_266944538.1">
    <property type="nucleotide sequence ID" value="NZ_JAPEMK010000002.1"/>
</dbReference>
<gene>
    <name evidence="1" type="ORF">PU648_56800</name>
</gene>
<name>A0ABU3V5S2_9ACTN</name>
<evidence type="ECO:0000313" key="1">
    <source>
        <dbReference type="EMBL" id="MDU9001523.1"/>
    </source>
</evidence>
<protein>
    <submittedName>
        <fullName evidence="1">Uncharacterized protein</fullName>
    </submittedName>
</protein>
<comment type="caution">
    <text evidence="1">The sequence shown here is derived from an EMBL/GenBank/DDBJ whole genome shotgun (WGS) entry which is preliminary data.</text>
</comment>
<sequence length="103" mass="11747">MADTPGFGEETEQVICGKHWYFLAPYLSNEPARVTVPERGGSRGELTKSSPVRVIVSQRRILTEQEKHSEFYEDLPAPLHKEVVFIGKPRRLRFCTCQGRCTP</sequence>
<keyword evidence="2" id="KW-1185">Reference proteome</keyword>